<dbReference type="PANTHER" id="PTHR28307">
    <property type="entry name" value="PROTEIN PAL1"/>
    <property type="match status" value="1"/>
</dbReference>
<dbReference type="PANTHER" id="PTHR28307:SF1">
    <property type="entry name" value="PAL1 CELL MORPHOLOGY PROTEIN"/>
    <property type="match status" value="1"/>
</dbReference>
<sequence>MSLPTLDGEYDKNWAQKYLIEPLTSPEPSQIHFQESAPRPSTSSSAKSRPVSRPVSIINRDPVTGKFVLPIEPVGSPAGQTAWDFHPSNPFSSHSRTQSTSQVPIDTKPVTLDPFTPTHRRFHSLPEQNLRTMAPRTLDTIKKEHKTAHRRHRSRPSQTDIIDSLDTVGGAYHHSGPYDAASASMNTHKKYSPLEAVRDSNMEALKATPPEYIKDSLERNLPLQGTATIPSGYTDLSGNVMQYEEGTDMMRDPTAGGGAYKRWDGITYHPDDLKGKGSEFEYERDLKLKKAQGQEEGVEMLLPSAPATTSAMAMIVPPLPLTASPLADGSPMALSAALVACHEREMCSSTKSISLNILRHSLTRKIFLIL</sequence>
<name>A0A8H7NN07_BIOOC</name>
<feature type="region of interest" description="Disordered" evidence="1">
    <location>
        <begin position="79"/>
        <end position="121"/>
    </location>
</feature>
<dbReference type="Proteomes" id="UP000616885">
    <property type="component" value="Unassembled WGS sequence"/>
</dbReference>
<gene>
    <name evidence="2" type="ORF">IM811_000525</name>
</gene>
<dbReference type="EMBL" id="JADCTT010000001">
    <property type="protein sequence ID" value="KAF9758831.1"/>
    <property type="molecule type" value="Genomic_DNA"/>
</dbReference>
<dbReference type="InterPro" id="IPR013226">
    <property type="entry name" value="Pal1"/>
</dbReference>
<feature type="compositionally biased region" description="Polar residues" evidence="1">
    <location>
        <begin position="26"/>
        <end position="47"/>
    </location>
</feature>
<protein>
    <submittedName>
        <fullName evidence="2">Uncharacterized protein</fullName>
    </submittedName>
</protein>
<dbReference type="GO" id="GO:0005737">
    <property type="term" value="C:cytoplasm"/>
    <property type="evidence" value="ECO:0007669"/>
    <property type="project" value="TreeGrafter"/>
</dbReference>
<evidence type="ECO:0000256" key="1">
    <source>
        <dbReference type="SAM" id="MobiDB-lite"/>
    </source>
</evidence>
<proteinExistence type="predicted"/>
<dbReference type="Pfam" id="PF08316">
    <property type="entry name" value="Pal1"/>
    <property type="match status" value="1"/>
</dbReference>
<evidence type="ECO:0000313" key="3">
    <source>
        <dbReference type="Proteomes" id="UP000616885"/>
    </source>
</evidence>
<evidence type="ECO:0000313" key="2">
    <source>
        <dbReference type="EMBL" id="KAF9758831.1"/>
    </source>
</evidence>
<dbReference type="AlphaFoldDB" id="A0A8H7NN07"/>
<comment type="caution">
    <text evidence="2">The sequence shown here is derived from an EMBL/GenBank/DDBJ whole genome shotgun (WGS) entry which is preliminary data.</text>
</comment>
<organism evidence="2 3">
    <name type="scientific">Bionectria ochroleuca</name>
    <name type="common">Gliocladium roseum</name>
    <dbReference type="NCBI Taxonomy" id="29856"/>
    <lineage>
        <taxon>Eukaryota</taxon>
        <taxon>Fungi</taxon>
        <taxon>Dikarya</taxon>
        <taxon>Ascomycota</taxon>
        <taxon>Pezizomycotina</taxon>
        <taxon>Sordariomycetes</taxon>
        <taxon>Hypocreomycetidae</taxon>
        <taxon>Hypocreales</taxon>
        <taxon>Bionectriaceae</taxon>
        <taxon>Clonostachys</taxon>
    </lineage>
</organism>
<feature type="region of interest" description="Disordered" evidence="1">
    <location>
        <begin position="25"/>
        <end position="57"/>
    </location>
</feature>
<feature type="compositionally biased region" description="Polar residues" evidence="1">
    <location>
        <begin position="89"/>
        <end position="104"/>
    </location>
</feature>
<reference evidence="2" key="1">
    <citation type="submission" date="2020-10" db="EMBL/GenBank/DDBJ databases">
        <title>High-Quality Genome Resource of Clonostachys rosea strain S41 by Oxford Nanopore Long-Read Sequencing.</title>
        <authorList>
            <person name="Wang H."/>
        </authorList>
    </citation>
    <scope>NUCLEOTIDE SEQUENCE</scope>
    <source>
        <strain evidence="2">S41</strain>
    </source>
</reference>
<accession>A0A8H7NN07</accession>